<dbReference type="EMBL" id="MRCC01000016">
    <property type="protein sequence ID" value="OKH23355.1"/>
    <property type="molecule type" value="Genomic_DNA"/>
</dbReference>
<proteinExistence type="inferred from homology"/>
<evidence type="ECO:0000313" key="2">
    <source>
        <dbReference type="EMBL" id="OKH23355.1"/>
    </source>
</evidence>
<dbReference type="AlphaFoldDB" id="A0A1U7HII4"/>
<evidence type="ECO:0000256" key="1">
    <source>
        <dbReference type="HAMAP-Rule" id="MF_01360"/>
    </source>
</evidence>
<dbReference type="NCBIfam" id="NF010236">
    <property type="entry name" value="PRK13683.1"/>
    <property type="match status" value="1"/>
</dbReference>
<dbReference type="RefSeq" id="WP_073550886.1">
    <property type="nucleotide sequence ID" value="NZ_CAWMVK010000008.1"/>
</dbReference>
<dbReference type="STRING" id="247279.NIES1031_18045"/>
<name>A0A1U7HII4_9CHRO</name>
<protein>
    <recommendedName>
        <fullName evidence="1">UPF0367 protein NIES1031_18045</fullName>
    </recommendedName>
</protein>
<dbReference type="Pfam" id="PF26132">
    <property type="entry name" value="UPF0367"/>
    <property type="match status" value="1"/>
</dbReference>
<dbReference type="OrthoDB" id="516864at2"/>
<comment type="similarity">
    <text evidence="1">Belongs to the UPF0367 family.</text>
</comment>
<dbReference type="InterPro" id="IPR020885">
    <property type="entry name" value="UPF0367"/>
</dbReference>
<organism evidence="2 3">
    <name type="scientific">Chroogloeocystis siderophila 5.2 s.c.1</name>
    <dbReference type="NCBI Taxonomy" id="247279"/>
    <lineage>
        <taxon>Bacteria</taxon>
        <taxon>Bacillati</taxon>
        <taxon>Cyanobacteriota</taxon>
        <taxon>Cyanophyceae</taxon>
        <taxon>Oscillatoriophycideae</taxon>
        <taxon>Chroococcales</taxon>
        <taxon>Chroococcaceae</taxon>
        <taxon>Chroogloeocystis</taxon>
    </lineage>
</organism>
<dbReference type="Proteomes" id="UP000185984">
    <property type="component" value="Unassembled WGS sequence"/>
</dbReference>
<gene>
    <name evidence="2" type="ORF">NIES1031_18045</name>
</gene>
<evidence type="ECO:0000313" key="3">
    <source>
        <dbReference type="Proteomes" id="UP000185984"/>
    </source>
</evidence>
<sequence length="88" mass="9521">MFNIDLTLKNTPFPVSVQRKVTEDAEAVYQQLLQAMRSGSTEVIELTCEGQTEKKVAVRASDISSIQMSQKTGAAASGRPPGFFALAE</sequence>
<comment type="caution">
    <text evidence="2">The sequence shown here is derived from an EMBL/GenBank/DDBJ whole genome shotgun (WGS) entry which is preliminary data.</text>
</comment>
<dbReference type="HAMAP" id="MF_01360">
    <property type="entry name" value="UPF0367"/>
    <property type="match status" value="1"/>
</dbReference>
<keyword evidence="3" id="KW-1185">Reference proteome</keyword>
<reference evidence="2 3" key="1">
    <citation type="submission" date="2016-11" db="EMBL/GenBank/DDBJ databases">
        <title>Draft Genome Sequences of Nine Cyanobacterial Strains from Diverse Habitats.</title>
        <authorList>
            <person name="Zhu T."/>
            <person name="Hou S."/>
            <person name="Lu X."/>
            <person name="Hess W.R."/>
        </authorList>
    </citation>
    <scope>NUCLEOTIDE SEQUENCE [LARGE SCALE GENOMIC DNA]</scope>
    <source>
        <strain evidence="2 3">5.2 s.c.1</strain>
    </source>
</reference>
<accession>A0A1U7HII4</accession>